<keyword evidence="1" id="KW-0229">DNA integration</keyword>
<evidence type="ECO:0000313" key="8">
    <source>
        <dbReference type="Proteomes" id="UP000500938"/>
    </source>
</evidence>
<name>A0A6M4IQV2_9BACT</name>
<proteinExistence type="predicted"/>
<keyword evidence="8" id="KW-1185">Reference proteome</keyword>
<dbReference type="InterPro" id="IPR050639">
    <property type="entry name" value="SSR_resolvase"/>
</dbReference>
<evidence type="ECO:0000256" key="5">
    <source>
        <dbReference type="PROSITE-ProRule" id="PRU10137"/>
    </source>
</evidence>
<dbReference type="InterPro" id="IPR036162">
    <property type="entry name" value="Resolvase-like_N_sf"/>
</dbReference>
<dbReference type="PANTHER" id="PTHR30461:SF2">
    <property type="entry name" value="SERINE RECOMBINASE PINE-RELATED"/>
    <property type="match status" value="1"/>
</dbReference>
<sequence length="230" mass="24672">MECTRFVSYLRVSTARQGSSGLGLEAQREAVRGFLKGRDASLIEEFVEVESGTNSERPALMRALATSRIHKATLVVSKLDRLARNAHFLLGLKESGVDFVACDMPFANALTVGIMALVAQEEAKMISARTIAALEAVRARGVKLGSPKPITKATQLLGRRASASVRRKRAAQWISDVSPLVKHAFATTDTLLGAAKVLNAQSTPARRGGKWSAAQVKRVLENCIDGSPSS</sequence>
<dbReference type="PROSITE" id="PS00397">
    <property type="entry name" value="RECOMBINASES_1"/>
    <property type="match status" value="1"/>
</dbReference>
<dbReference type="Proteomes" id="UP000500938">
    <property type="component" value="Chromosome"/>
</dbReference>
<dbReference type="InterPro" id="IPR006118">
    <property type="entry name" value="Recombinase_CS"/>
</dbReference>
<feature type="domain" description="Resolvase/invertase-type recombinase catalytic" evidence="6">
    <location>
        <begin position="5"/>
        <end position="141"/>
    </location>
</feature>
<evidence type="ECO:0000256" key="1">
    <source>
        <dbReference type="ARBA" id="ARBA00022908"/>
    </source>
</evidence>
<keyword evidence="2" id="KW-0238">DNA-binding</keyword>
<dbReference type="KEGG" id="ggr:HKW67_06745"/>
<dbReference type="AlphaFoldDB" id="A0A6M4IQV2"/>
<dbReference type="InterPro" id="IPR006119">
    <property type="entry name" value="Resolv_N"/>
</dbReference>
<dbReference type="PROSITE" id="PS51736">
    <property type="entry name" value="RECOMBINASES_3"/>
    <property type="match status" value="1"/>
</dbReference>
<keyword evidence="3" id="KW-0233">DNA recombination</keyword>
<accession>A0A6M4IQV2</accession>
<evidence type="ECO:0000256" key="2">
    <source>
        <dbReference type="ARBA" id="ARBA00023125"/>
    </source>
</evidence>
<dbReference type="PANTHER" id="PTHR30461">
    <property type="entry name" value="DNA-INVERTASE FROM LAMBDOID PROPHAGE"/>
    <property type="match status" value="1"/>
</dbReference>
<organism evidence="7 8">
    <name type="scientific">Gemmatimonas groenlandica</name>
    <dbReference type="NCBI Taxonomy" id="2732249"/>
    <lineage>
        <taxon>Bacteria</taxon>
        <taxon>Pseudomonadati</taxon>
        <taxon>Gemmatimonadota</taxon>
        <taxon>Gemmatimonadia</taxon>
        <taxon>Gemmatimonadales</taxon>
        <taxon>Gemmatimonadaceae</taxon>
        <taxon>Gemmatimonas</taxon>
    </lineage>
</organism>
<dbReference type="GO" id="GO:0003677">
    <property type="term" value="F:DNA binding"/>
    <property type="evidence" value="ECO:0007669"/>
    <property type="project" value="UniProtKB-KW"/>
</dbReference>
<dbReference type="RefSeq" id="WP_171224651.1">
    <property type="nucleotide sequence ID" value="NZ_CP053085.1"/>
</dbReference>
<gene>
    <name evidence="7" type="ORF">HKW67_06745</name>
</gene>
<dbReference type="Pfam" id="PF00239">
    <property type="entry name" value="Resolvase"/>
    <property type="match status" value="1"/>
</dbReference>
<dbReference type="SUPFAM" id="SSF53041">
    <property type="entry name" value="Resolvase-like"/>
    <property type="match status" value="1"/>
</dbReference>
<evidence type="ECO:0000256" key="3">
    <source>
        <dbReference type="ARBA" id="ARBA00023172"/>
    </source>
</evidence>
<evidence type="ECO:0000259" key="6">
    <source>
        <dbReference type="PROSITE" id="PS51736"/>
    </source>
</evidence>
<dbReference type="EMBL" id="CP053085">
    <property type="protein sequence ID" value="QJR35222.1"/>
    <property type="molecule type" value="Genomic_DNA"/>
</dbReference>
<dbReference type="GO" id="GO:0000150">
    <property type="term" value="F:DNA strand exchange activity"/>
    <property type="evidence" value="ECO:0007669"/>
    <property type="project" value="InterPro"/>
</dbReference>
<evidence type="ECO:0000313" key="7">
    <source>
        <dbReference type="EMBL" id="QJR35222.1"/>
    </source>
</evidence>
<dbReference type="SMART" id="SM00857">
    <property type="entry name" value="Resolvase"/>
    <property type="match status" value="1"/>
</dbReference>
<feature type="active site" description="O-(5'-phospho-DNA)-serine intermediate" evidence="4 5">
    <location>
        <position position="13"/>
    </location>
</feature>
<reference evidence="7 8" key="1">
    <citation type="submission" date="2020-05" db="EMBL/GenBank/DDBJ databases">
        <title>Complete genome sequence of Gemmatimonas greenlandica TET16.</title>
        <authorList>
            <person name="Zeng Y."/>
        </authorList>
    </citation>
    <scope>NUCLEOTIDE SEQUENCE [LARGE SCALE GENOMIC DNA]</scope>
    <source>
        <strain evidence="7 8">TET16</strain>
    </source>
</reference>
<evidence type="ECO:0000256" key="4">
    <source>
        <dbReference type="PIRSR" id="PIRSR606118-50"/>
    </source>
</evidence>
<dbReference type="Gene3D" id="3.40.50.1390">
    <property type="entry name" value="Resolvase, N-terminal catalytic domain"/>
    <property type="match status" value="1"/>
</dbReference>
<dbReference type="CDD" id="cd00338">
    <property type="entry name" value="Ser_Recombinase"/>
    <property type="match status" value="1"/>
</dbReference>
<dbReference type="GO" id="GO:0015074">
    <property type="term" value="P:DNA integration"/>
    <property type="evidence" value="ECO:0007669"/>
    <property type="project" value="UniProtKB-KW"/>
</dbReference>
<protein>
    <submittedName>
        <fullName evidence="7">Recombinase family protein</fullName>
    </submittedName>
</protein>